<dbReference type="SUPFAM" id="SSF89360">
    <property type="entry name" value="HesB-like domain"/>
    <property type="match status" value="1"/>
</dbReference>
<evidence type="ECO:0000313" key="2">
    <source>
        <dbReference type="Proteomes" id="UP000247569"/>
    </source>
</evidence>
<dbReference type="Proteomes" id="UP000247569">
    <property type="component" value="Unassembled WGS sequence"/>
</dbReference>
<sequence>MLMLTPTAIEVVRTITSAEGAPEEAGLRISTADGAQTLQLEVAAVPAELDQVLDAEGSRIFLDRDAAAFLDDKVLDTGTDRNGEGGFVIAQQSQFTSGN</sequence>
<keyword evidence="2" id="KW-1185">Reference proteome</keyword>
<organism evidence="1 2">
    <name type="scientific">Nocardia tenerifensis</name>
    <dbReference type="NCBI Taxonomy" id="228006"/>
    <lineage>
        <taxon>Bacteria</taxon>
        <taxon>Bacillati</taxon>
        <taxon>Actinomycetota</taxon>
        <taxon>Actinomycetes</taxon>
        <taxon>Mycobacteriales</taxon>
        <taxon>Nocardiaceae</taxon>
        <taxon>Nocardia</taxon>
    </lineage>
</organism>
<gene>
    <name evidence="1" type="ORF">DFR70_105169</name>
</gene>
<protein>
    <submittedName>
        <fullName evidence="1">Fe-S cluster assembly iron-binding protein IscA</fullName>
    </submittedName>
</protein>
<dbReference type="EMBL" id="QJKF01000005">
    <property type="protein sequence ID" value="PXX63987.1"/>
    <property type="molecule type" value="Genomic_DNA"/>
</dbReference>
<accession>A0A318K0R0</accession>
<reference evidence="1 2" key="1">
    <citation type="submission" date="2018-05" db="EMBL/GenBank/DDBJ databases">
        <title>Genomic Encyclopedia of Type Strains, Phase IV (KMG-IV): sequencing the most valuable type-strain genomes for metagenomic binning, comparative biology and taxonomic classification.</title>
        <authorList>
            <person name="Goeker M."/>
        </authorList>
    </citation>
    <scope>NUCLEOTIDE SEQUENCE [LARGE SCALE GENOMIC DNA]</scope>
    <source>
        <strain evidence="1 2">DSM 44704</strain>
    </source>
</reference>
<dbReference type="OrthoDB" id="4554527at2"/>
<proteinExistence type="predicted"/>
<dbReference type="InterPro" id="IPR035903">
    <property type="entry name" value="HesB-like_dom_sf"/>
</dbReference>
<evidence type="ECO:0000313" key="1">
    <source>
        <dbReference type="EMBL" id="PXX63987.1"/>
    </source>
</evidence>
<comment type="caution">
    <text evidence="1">The sequence shown here is derived from an EMBL/GenBank/DDBJ whole genome shotgun (WGS) entry which is preliminary data.</text>
</comment>
<name>A0A318K0R0_9NOCA</name>
<dbReference type="RefSeq" id="WP_040737320.1">
    <property type="nucleotide sequence ID" value="NZ_QJKF01000005.1"/>
</dbReference>
<dbReference type="Gene3D" id="2.60.300.12">
    <property type="entry name" value="HesB-like domain"/>
    <property type="match status" value="1"/>
</dbReference>
<dbReference type="AlphaFoldDB" id="A0A318K0R0"/>